<accession>A0A9D1FBW7</accession>
<feature type="domain" description="Fibronectin type III-like" evidence="5">
    <location>
        <begin position="569"/>
        <end position="636"/>
    </location>
</feature>
<sequence length="800" mass="86675">MPRKSDAALPLRLAVRLCEGAGYWNTFGFKKYDIPAFRLSDGPHGLRYRERGGGFDMLGVHPAAPATCFPTAVTLAGAWDERLLSEVGRAIGREALARGVGVVLGPGLNLKRSPLGGRNFEYFSEDPLLSGKLAAAFIHGLQSTGAAACPKHFAANSQERERFCSDSVLDERTLRELYLRGFELAVKEGRPRAIMCAYNKINGVYCSDSRRLLTDILRGEWGFDGLVVTDWGAMHDRNAAFEAGCDLSMPGGSRYGQRRALRSLRTGALNPQYVLASAGRVARLARELRSTLAVGHVCDLSSHHALALRAACEGAVLLKNENNLLPLRPGSRLAAIGRMAVEPRYQGAGSSRINPTRISAAADNLPYSVWAPGCDAEGRTDEAMLSRAEAAARAADCAVVFAGLPESFEGEGFDREHMRLPEGMDALISRVADANPNTCVVLCAGGPVECPWADKVRAILYMGLPGQAGGEAAARLLYGRAEPGGRLAESWPYKYEDTPACESFAKTRDALYKEGLYVGYRYYSTAGVRPRWAFGHGLGYTRWEYSDMCEIPGGVSLRVRNVGERAGSAVVQLYVAPPAAGPHRPALELRGFKKLRLRPGEARRVSFELTRRSFALWQDGWRVQRGEYTVLAGGAADDLPLSLKIAVEGDELPVPEDEGWYAHPSGAPDDASWRAALGREYAPERPGEGGWTMDNTPFEMKDSSLVMRALYHGIRIGAGLGFGRERESRPEYRMMLASSALAPLRVLQINGGAPEFLLKAALCAANGCGRGAKNAAKRVLRLTAAAGKGIIMSKPARRRS</sequence>
<dbReference type="Pfam" id="PF01915">
    <property type="entry name" value="Glyco_hydro_3_C"/>
    <property type="match status" value="1"/>
</dbReference>
<evidence type="ECO:0000256" key="4">
    <source>
        <dbReference type="RuleBase" id="RU361161"/>
    </source>
</evidence>
<dbReference type="AlphaFoldDB" id="A0A9D1FBW7"/>
<evidence type="ECO:0000313" key="7">
    <source>
        <dbReference type="Proteomes" id="UP000824001"/>
    </source>
</evidence>
<evidence type="ECO:0000259" key="5">
    <source>
        <dbReference type="SMART" id="SM01217"/>
    </source>
</evidence>
<dbReference type="PANTHER" id="PTHR42715:SF10">
    <property type="entry name" value="BETA-GLUCOSIDASE"/>
    <property type="match status" value="1"/>
</dbReference>
<dbReference type="Gene3D" id="3.40.50.1700">
    <property type="entry name" value="Glycoside hydrolase family 3 C-terminal domain"/>
    <property type="match status" value="2"/>
</dbReference>
<reference evidence="6" key="2">
    <citation type="journal article" date="2021" name="PeerJ">
        <title>Extensive microbial diversity within the chicken gut microbiome revealed by metagenomics and culture.</title>
        <authorList>
            <person name="Gilroy R."/>
            <person name="Ravi A."/>
            <person name="Getino M."/>
            <person name="Pursley I."/>
            <person name="Horton D.L."/>
            <person name="Alikhan N.F."/>
            <person name="Baker D."/>
            <person name="Gharbi K."/>
            <person name="Hall N."/>
            <person name="Watson M."/>
            <person name="Adriaenssens E.M."/>
            <person name="Foster-Nyarko E."/>
            <person name="Jarju S."/>
            <person name="Secka A."/>
            <person name="Antonio M."/>
            <person name="Oren A."/>
            <person name="Chaudhuri R.R."/>
            <person name="La Ragione R."/>
            <person name="Hildebrand F."/>
            <person name="Pallen M.J."/>
        </authorList>
    </citation>
    <scope>NUCLEOTIDE SEQUENCE</scope>
    <source>
        <strain evidence="6">ChiHjej10B9-9673</strain>
    </source>
</reference>
<comment type="caution">
    <text evidence="6">The sequence shown here is derived from an EMBL/GenBank/DDBJ whole genome shotgun (WGS) entry which is preliminary data.</text>
</comment>
<dbReference type="InterPro" id="IPR019800">
    <property type="entry name" value="Glyco_hydro_3_AS"/>
</dbReference>
<dbReference type="InterPro" id="IPR017853">
    <property type="entry name" value="GH"/>
</dbReference>
<dbReference type="Pfam" id="PF00933">
    <property type="entry name" value="Glyco_hydro_3"/>
    <property type="match status" value="1"/>
</dbReference>
<dbReference type="Gene3D" id="3.20.20.300">
    <property type="entry name" value="Glycoside hydrolase, family 3, N-terminal domain"/>
    <property type="match status" value="2"/>
</dbReference>
<comment type="similarity">
    <text evidence="1 4">Belongs to the glycosyl hydrolase 3 family.</text>
</comment>
<dbReference type="SUPFAM" id="SSF51445">
    <property type="entry name" value="(Trans)glycosidases"/>
    <property type="match status" value="1"/>
</dbReference>
<name>A0A9D1FBW7_9FIRM</name>
<dbReference type="InterPro" id="IPR002772">
    <property type="entry name" value="Glyco_hydro_3_C"/>
</dbReference>
<keyword evidence="4" id="KW-0326">Glycosidase</keyword>
<dbReference type="InterPro" id="IPR026891">
    <property type="entry name" value="Fn3-like"/>
</dbReference>
<gene>
    <name evidence="6" type="ORF">IAC18_01310</name>
</gene>
<dbReference type="Proteomes" id="UP000824001">
    <property type="component" value="Unassembled WGS sequence"/>
</dbReference>
<dbReference type="InterPro" id="IPR036962">
    <property type="entry name" value="Glyco_hydro_3_N_sf"/>
</dbReference>
<evidence type="ECO:0000313" key="6">
    <source>
        <dbReference type="EMBL" id="HIS66177.1"/>
    </source>
</evidence>
<dbReference type="PRINTS" id="PR00133">
    <property type="entry name" value="GLHYDRLASE3"/>
</dbReference>
<dbReference type="GO" id="GO:0004553">
    <property type="term" value="F:hydrolase activity, hydrolyzing O-glycosyl compounds"/>
    <property type="evidence" value="ECO:0007669"/>
    <property type="project" value="InterPro"/>
</dbReference>
<evidence type="ECO:0000256" key="1">
    <source>
        <dbReference type="ARBA" id="ARBA00005336"/>
    </source>
</evidence>
<dbReference type="InterPro" id="IPR001764">
    <property type="entry name" value="Glyco_hydro_3_N"/>
</dbReference>
<organism evidence="6 7">
    <name type="scientific">Candidatus Scatomorpha merdipullorum</name>
    <dbReference type="NCBI Taxonomy" id="2840927"/>
    <lineage>
        <taxon>Bacteria</taxon>
        <taxon>Bacillati</taxon>
        <taxon>Bacillota</taxon>
        <taxon>Clostridia</taxon>
        <taxon>Eubacteriales</taxon>
        <taxon>Candidatus Scatomorpha</taxon>
    </lineage>
</organism>
<dbReference type="Gene3D" id="2.60.40.10">
    <property type="entry name" value="Immunoglobulins"/>
    <property type="match status" value="1"/>
</dbReference>
<evidence type="ECO:0000256" key="3">
    <source>
        <dbReference type="ARBA" id="ARBA00023277"/>
    </source>
</evidence>
<dbReference type="EMBL" id="DVJK01000038">
    <property type="protein sequence ID" value="HIS66177.1"/>
    <property type="molecule type" value="Genomic_DNA"/>
</dbReference>
<dbReference type="InterPro" id="IPR036881">
    <property type="entry name" value="Glyco_hydro_3_C_sf"/>
</dbReference>
<dbReference type="PROSITE" id="PS00775">
    <property type="entry name" value="GLYCOSYL_HYDROL_F3"/>
    <property type="match status" value="1"/>
</dbReference>
<keyword evidence="2 4" id="KW-0378">Hydrolase</keyword>
<keyword evidence="3" id="KW-0119">Carbohydrate metabolism</keyword>
<dbReference type="InterPro" id="IPR013783">
    <property type="entry name" value="Ig-like_fold"/>
</dbReference>
<protein>
    <submittedName>
        <fullName evidence="6">Glycoside hydrolase family 3 protein</fullName>
    </submittedName>
</protein>
<dbReference type="InterPro" id="IPR050288">
    <property type="entry name" value="Cellulose_deg_GH3"/>
</dbReference>
<dbReference type="Pfam" id="PF14310">
    <property type="entry name" value="Fn3-like"/>
    <property type="match status" value="1"/>
</dbReference>
<evidence type="ECO:0000256" key="2">
    <source>
        <dbReference type="ARBA" id="ARBA00022801"/>
    </source>
</evidence>
<reference evidence="6" key="1">
    <citation type="submission" date="2020-10" db="EMBL/GenBank/DDBJ databases">
        <authorList>
            <person name="Gilroy R."/>
        </authorList>
    </citation>
    <scope>NUCLEOTIDE SEQUENCE</scope>
    <source>
        <strain evidence="6">ChiHjej10B9-9673</strain>
    </source>
</reference>
<dbReference type="SUPFAM" id="SSF52279">
    <property type="entry name" value="Beta-D-glucan exohydrolase, C-terminal domain"/>
    <property type="match status" value="1"/>
</dbReference>
<dbReference type="SMART" id="SM01217">
    <property type="entry name" value="Fn3_like"/>
    <property type="match status" value="1"/>
</dbReference>
<dbReference type="GO" id="GO:0005975">
    <property type="term" value="P:carbohydrate metabolic process"/>
    <property type="evidence" value="ECO:0007669"/>
    <property type="project" value="InterPro"/>
</dbReference>
<proteinExistence type="inferred from homology"/>
<dbReference type="PANTHER" id="PTHR42715">
    <property type="entry name" value="BETA-GLUCOSIDASE"/>
    <property type="match status" value="1"/>
</dbReference>